<keyword evidence="4" id="KW-1185">Reference proteome</keyword>
<feature type="chain" id="PRO_5035919667" evidence="2">
    <location>
        <begin position="29"/>
        <end position="93"/>
    </location>
</feature>
<proteinExistence type="predicted"/>
<reference evidence="3" key="1">
    <citation type="journal article" date="2022" name="Front. Genet.">
        <title>Chromosome-Scale Assembly of the Dendrobium nobile Genome Provides Insights Into the Molecular Mechanism of the Biosynthesis of the Medicinal Active Ingredient of Dendrobium.</title>
        <authorList>
            <person name="Xu Q."/>
            <person name="Niu S.-C."/>
            <person name="Li K.-L."/>
            <person name="Zheng P.-J."/>
            <person name="Zhang X.-J."/>
            <person name="Jia Y."/>
            <person name="Liu Y."/>
            <person name="Niu Y.-X."/>
            <person name="Yu L.-H."/>
            <person name="Chen D.-F."/>
            <person name="Zhang G.-Q."/>
        </authorList>
    </citation>
    <scope>NUCLEOTIDE SEQUENCE</scope>
    <source>
        <tissue evidence="3">Leaf</tissue>
    </source>
</reference>
<comment type="caution">
    <text evidence="3">The sequence shown here is derived from an EMBL/GenBank/DDBJ whole genome shotgun (WGS) entry which is preliminary data.</text>
</comment>
<evidence type="ECO:0000313" key="4">
    <source>
        <dbReference type="Proteomes" id="UP000829196"/>
    </source>
</evidence>
<gene>
    <name evidence="3" type="ORF">KFK09_024969</name>
</gene>
<dbReference type="AlphaFoldDB" id="A0A8T3AE39"/>
<accession>A0A8T3AE39</accession>
<organism evidence="3 4">
    <name type="scientific">Dendrobium nobile</name>
    <name type="common">Orchid</name>
    <dbReference type="NCBI Taxonomy" id="94219"/>
    <lineage>
        <taxon>Eukaryota</taxon>
        <taxon>Viridiplantae</taxon>
        <taxon>Streptophyta</taxon>
        <taxon>Embryophyta</taxon>
        <taxon>Tracheophyta</taxon>
        <taxon>Spermatophyta</taxon>
        <taxon>Magnoliopsida</taxon>
        <taxon>Liliopsida</taxon>
        <taxon>Asparagales</taxon>
        <taxon>Orchidaceae</taxon>
        <taxon>Epidendroideae</taxon>
        <taxon>Malaxideae</taxon>
        <taxon>Dendrobiinae</taxon>
        <taxon>Dendrobium</taxon>
    </lineage>
</organism>
<protein>
    <submittedName>
        <fullName evidence="3">Uncharacterized protein</fullName>
    </submittedName>
</protein>
<dbReference type="OrthoDB" id="1863260at2759"/>
<dbReference type="Proteomes" id="UP000829196">
    <property type="component" value="Unassembled WGS sequence"/>
</dbReference>
<keyword evidence="2" id="KW-0732">Signal</keyword>
<dbReference type="EMBL" id="JAGYWB010000017">
    <property type="protein sequence ID" value="KAI0494826.1"/>
    <property type="molecule type" value="Genomic_DNA"/>
</dbReference>
<feature type="region of interest" description="Disordered" evidence="1">
    <location>
        <begin position="74"/>
        <end position="93"/>
    </location>
</feature>
<evidence type="ECO:0000256" key="2">
    <source>
        <dbReference type="SAM" id="SignalP"/>
    </source>
</evidence>
<evidence type="ECO:0000313" key="3">
    <source>
        <dbReference type="EMBL" id="KAI0494826.1"/>
    </source>
</evidence>
<sequence>MASMKAFFVCALLICFIILDEEFLLVAGGRYLVEQKVEGKQIVTNSIEVTVKSGGQSIDAGSMARVSLDDARPTVPGHSPGVGHEMITKESIN</sequence>
<evidence type="ECO:0000256" key="1">
    <source>
        <dbReference type="SAM" id="MobiDB-lite"/>
    </source>
</evidence>
<name>A0A8T3AE39_DENNO</name>
<feature type="signal peptide" evidence="2">
    <location>
        <begin position="1"/>
        <end position="28"/>
    </location>
</feature>